<gene>
    <name evidence="1" type="ORF">ACFQAU_13155</name>
</gene>
<proteinExistence type="predicted"/>
<dbReference type="Proteomes" id="UP001596403">
    <property type="component" value="Unassembled WGS sequence"/>
</dbReference>
<keyword evidence="2" id="KW-1185">Reference proteome</keyword>
<dbReference type="EMBL" id="JBHSWA010000001">
    <property type="protein sequence ID" value="MFC6642510.1"/>
    <property type="molecule type" value="Genomic_DNA"/>
</dbReference>
<evidence type="ECO:0000313" key="1">
    <source>
        <dbReference type="EMBL" id="MFC6642510.1"/>
    </source>
</evidence>
<evidence type="ECO:0000313" key="2">
    <source>
        <dbReference type="Proteomes" id="UP001596403"/>
    </source>
</evidence>
<organism evidence="1 2">
    <name type="scientific">Sulfitobacter profundi</name>
    <dbReference type="NCBI Taxonomy" id="2679961"/>
    <lineage>
        <taxon>Bacteria</taxon>
        <taxon>Pseudomonadati</taxon>
        <taxon>Pseudomonadota</taxon>
        <taxon>Alphaproteobacteria</taxon>
        <taxon>Rhodobacterales</taxon>
        <taxon>Roseobacteraceae</taxon>
        <taxon>Sulfitobacter</taxon>
    </lineage>
</organism>
<dbReference type="RefSeq" id="WP_120351424.1">
    <property type="nucleotide sequence ID" value="NZ_JBHSWA010000001.1"/>
</dbReference>
<name>A0ABW1Z0V6_9RHOB</name>
<sequence>MADPFMVAGVGARWNGYRPDLWRIASGVGRSNHFLPPLGALKATGRALWPSCRIAVRPKTADLPLAPYANSPYNAANA</sequence>
<comment type="caution">
    <text evidence="1">The sequence shown here is derived from an EMBL/GenBank/DDBJ whole genome shotgun (WGS) entry which is preliminary data.</text>
</comment>
<accession>A0ABW1Z0V6</accession>
<protein>
    <submittedName>
        <fullName evidence="1">Uncharacterized protein</fullName>
    </submittedName>
</protein>
<reference evidence="2" key="1">
    <citation type="journal article" date="2019" name="Int. J. Syst. Evol. Microbiol.">
        <title>The Global Catalogue of Microorganisms (GCM) 10K type strain sequencing project: providing services to taxonomists for standard genome sequencing and annotation.</title>
        <authorList>
            <consortium name="The Broad Institute Genomics Platform"/>
            <consortium name="The Broad Institute Genome Sequencing Center for Infectious Disease"/>
            <person name="Wu L."/>
            <person name="Ma J."/>
        </authorList>
    </citation>
    <scope>NUCLEOTIDE SEQUENCE [LARGE SCALE GENOMIC DNA]</scope>
    <source>
        <strain evidence="2">NBRC 111368</strain>
    </source>
</reference>